<dbReference type="Gene3D" id="3.40.830.10">
    <property type="entry name" value="LigB-like"/>
    <property type="match status" value="1"/>
</dbReference>
<dbReference type="GO" id="GO:0008198">
    <property type="term" value="F:ferrous iron binding"/>
    <property type="evidence" value="ECO:0007669"/>
    <property type="project" value="InterPro"/>
</dbReference>
<keyword evidence="3" id="KW-0479">Metal-binding</keyword>
<name>A0A4U0YQH7_9GAMM</name>
<feature type="domain" description="Extradiol ring-cleavage dioxygenase class III enzyme subunit B" evidence="6">
    <location>
        <begin position="35"/>
        <end position="284"/>
    </location>
</feature>
<evidence type="ECO:0000313" key="8">
    <source>
        <dbReference type="Proteomes" id="UP000305198"/>
    </source>
</evidence>
<dbReference type="PANTHER" id="PTHR30096">
    <property type="entry name" value="4,5-DOPA DIOXYGENASE EXTRADIOL-LIKE PROTEIN"/>
    <property type="match status" value="1"/>
</dbReference>
<dbReference type="CDD" id="cd07363">
    <property type="entry name" value="45_DOPA_Dioxygenase"/>
    <property type="match status" value="1"/>
</dbReference>
<organism evidence="7 8">
    <name type="scientific">Halopseudomonas bauzanensis</name>
    <dbReference type="NCBI Taxonomy" id="653930"/>
    <lineage>
        <taxon>Bacteria</taxon>
        <taxon>Pseudomonadati</taxon>
        <taxon>Pseudomonadota</taxon>
        <taxon>Gammaproteobacteria</taxon>
        <taxon>Pseudomonadales</taxon>
        <taxon>Pseudomonadaceae</taxon>
        <taxon>Halopseudomonas</taxon>
    </lineage>
</organism>
<keyword evidence="5" id="KW-0560">Oxidoreductase</keyword>
<evidence type="ECO:0000256" key="4">
    <source>
        <dbReference type="ARBA" id="ARBA00022833"/>
    </source>
</evidence>
<dbReference type="GO" id="GO:0016702">
    <property type="term" value="F:oxidoreductase activity, acting on single donors with incorporation of molecular oxygen, incorporation of two atoms of oxygen"/>
    <property type="evidence" value="ECO:0007669"/>
    <property type="project" value="UniProtKB-ARBA"/>
</dbReference>
<dbReference type="PIRSF" id="PIRSF006157">
    <property type="entry name" value="Doxgns_DODA"/>
    <property type="match status" value="1"/>
</dbReference>
<protein>
    <submittedName>
        <fullName evidence="7">Dioxygenase</fullName>
    </submittedName>
</protein>
<dbReference type="Proteomes" id="UP000305198">
    <property type="component" value="Unassembled WGS sequence"/>
</dbReference>
<dbReference type="SUPFAM" id="SSF53213">
    <property type="entry name" value="LigB-like"/>
    <property type="match status" value="1"/>
</dbReference>
<dbReference type="PANTHER" id="PTHR30096:SF0">
    <property type="entry name" value="4,5-DOPA DIOXYGENASE EXTRADIOL-LIKE PROTEIN"/>
    <property type="match status" value="1"/>
</dbReference>
<dbReference type="InterPro" id="IPR014436">
    <property type="entry name" value="Extradiol_dOase_DODA"/>
</dbReference>
<comment type="caution">
    <text evidence="7">The sequence shown here is derived from an EMBL/GenBank/DDBJ whole genome shotgun (WGS) entry which is preliminary data.</text>
</comment>
<comment type="cofactor">
    <cofactor evidence="1">
        <name>Zn(2+)</name>
        <dbReference type="ChEBI" id="CHEBI:29105"/>
    </cofactor>
</comment>
<keyword evidence="7" id="KW-0223">Dioxygenase</keyword>
<dbReference type="GO" id="GO:0008270">
    <property type="term" value="F:zinc ion binding"/>
    <property type="evidence" value="ECO:0007669"/>
    <property type="project" value="InterPro"/>
</dbReference>
<accession>A0A4U0YQH7</accession>
<reference evidence="7 8" key="1">
    <citation type="submission" date="2019-04" db="EMBL/GenBank/DDBJ databases">
        <title>Crypto-aerobic microbial life in anoxic (sulfidic) marine sediments.</title>
        <authorList>
            <person name="Bhattacharya S."/>
            <person name="Roy C."/>
            <person name="Mondal N."/>
            <person name="Sarkar J."/>
            <person name="Mandal S."/>
            <person name="Rameez M.J."/>
            <person name="Ghosh W."/>
        </authorList>
    </citation>
    <scope>NUCLEOTIDE SEQUENCE [LARGE SCALE GENOMIC DNA]</scope>
    <source>
        <strain evidence="7 8">SBBB</strain>
    </source>
</reference>
<comment type="similarity">
    <text evidence="2">Belongs to the DODA-type extradiol aromatic ring-opening dioxygenase family.</text>
</comment>
<evidence type="ECO:0000256" key="1">
    <source>
        <dbReference type="ARBA" id="ARBA00001947"/>
    </source>
</evidence>
<evidence type="ECO:0000256" key="2">
    <source>
        <dbReference type="ARBA" id="ARBA00007581"/>
    </source>
</evidence>
<dbReference type="Pfam" id="PF02900">
    <property type="entry name" value="LigB"/>
    <property type="match status" value="1"/>
</dbReference>
<proteinExistence type="inferred from homology"/>
<dbReference type="InterPro" id="IPR004183">
    <property type="entry name" value="Xdiol_dOase_suB"/>
</dbReference>
<sequence length="294" mass="32610">MLAGSLTYWQQRYCCHTKLEGISVSKDNSARQPALFIPHGGGPCFFMDWDPATTWVGMGNFLKQVASTLPQRPKAIVMVSAHWREHQFSVTGHARPQLIYDYYGFPAHTYELTYPAPGQPQLAEQVAQLLNGAGMPAQVDAERGFDHGMFIPLKLMFPGADIPVIQLSLRHDLDPEAHLEAGRALAALRDDNILIVGSGMSFHNMRAYGDSRFSAISDEFDRWLTQAVQSPAAERDQLLRDWAKAPHAHLCHPQGDEEHLMPLLVAAGAGGEEPGQKVYSERVMQTTISAFRFG</sequence>
<evidence type="ECO:0000256" key="5">
    <source>
        <dbReference type="ARBA" id="ARBA00023002"/>
    </source>
</evidence>
<dbReference type="AlphaFoldDB" id="A0A4U0YQH7"/>
<evidence type="ECO:0000259" key="6">
    <source>
        <dbReference type="Pfam" id="PF02900"/>
    </source>
</evidence>
<dbReference type="OrthoDB" id="9790889at2"/>
<evidence type="ECO:0000256" key="3">
    <source>
        <dbReference type="ARBA" id="ARBA00022723"/>
    </source>
</evidence>
<dbReference type="EMBL" id="SWAV01000001">
    <property type="protein sequence ID" value="TKA92889.1"/>
    <property type="molecule type" value="Genomic_DNA"/>
</dbReference>
<evidence type="ECO:0000313" key="7">
    <source>
        <dbReference type="EMBL" id="TKA92889.1"/>
    </source>
</evidence>
<keyword evidence="4" id="KW-0862">Zinc</keyword>
<gene>
    <name evidence="7" type="ORF">FA869_01485</name>
</gene>